<evidence type="ECO:0000259" key="1">
    <source>
        <dbReference type="Pfam" id="PF13723"/>
    </source>
</evidence>
<gene>
    <name evidence="2" type="ORF">EV685_3088</name>
</gene>
<evidence type="ECO:0000313" key="2">
    <source>
        <dbReference type="EMBL" id="RZS51904.1"/>
    </source>
</evidence>
<dbReference type="EMBL" id="SGWV01000011">
    <property type="protein sequence ID" value="RZS51904.1"/>
    <property type="molecule type" value="Genomic_DNA"/>
</dbReference>
<name>A0A4Q7LCZ7_9BURK</name>
<reference evidence="2 3" key="1">
    <citation type="submission" date="2019-02" db="EMBL/GenBank/DDBJ databases">
        <title>Genomic Encyclopedia of Type Strains, Phase IV (KMG-IV): sequencing the most valuable type-strain genomes for metagenomic binning, comparative biology and taxonomic classification.</title>
        <authorList>
            <person name="Goeker M."/>
        </authorList>
    </citation>
    <scope>NUCLEOTIDE SEQUENCE [LARGE SCALE GENOMIC DNA]</scope>
    <source>
        <strain evidence="2 3">DSM 10617</strain>
    </source>
</reference>
<evidence type="ECO:0000313" key="3">
    <source>
        <dbReference type="Proteomes" id="UP000293433"/>
    </source>
</evidence>
<dbReference type="InterPro" id="IPR016039">
    <property type="entry name" value="Thiolase-like"/>
</dbReference>
<proteinExistence type="predicted"/>
<dbReference type="InterPro" id="IPR014030">
    <property type="entry name" value="Ketoacyl_synth_N"/>
</dbReference>
<dbReference type="Proteomes" id="UP000293433">
    <property type="component" value="Unassembled WGS sequence"/>
</dbReference>
<feature type="domain" description="Beta-ketoacyl synthase-like N-terminal" evidence="1">
    <location>
        <begin position="41"/>
        <end position="204"/>
    </location>
</feature>
<comment type="caution">
    <text evidence="2">The sequence shown here is derived from an EMBL/GenBank/DDBJ whole genome shotgun (WGS) entry which is preliminary data.</text>
</comment>
<accession>A0A4Q7LCZ7</accession>
<sequence length="296" mass="30215">MSAGQIHIDGIACWTAAWPDWATAAKALRGEPMPVDDTPAATRKRPAAAMLAPNERRRAPDSVLLALEVAQAAVAAAGLGDDPPASVFTSTHGDLAIVDALCSTLAADPLLLSPTRFHHSVHNAASGYWAIASGCQKGSSALAQQHVGFAAGLFEAATLCLADEVPVLLVALDTAASGRLAQVHVDRGLLAFALVLSPRRTPRSTVAMRLAPGPVGLAPDLRSAAARALAGHAMADALPLAEALATLTSADRDPSDLALDLPLDAQPGGTGLALQLERLDTDTAVPAQDNARGAEA</sequence>
<dbReference type="RefSeq" id="WP_165396823.1">
    <property type="nucleotide sequence ID" value="NZ_SGWV01000011.1"/>
</dbReference>
<keyword evidence="3" id="KW-1185">Reference proteome</keyword>
<dbReference type="AlphaFoldDB" id="A0A4Q7LCZ7"/>
<organism evidence="2 3">
    <name type="scientific">Sphaerotilus mobilis</name>
    <dbReference type="NCBI Taxonomy" id="47994"/>
    <lineage>
        <taxon>Bacteria</taxon>
        <taxon>Pseudomonadati</taxon>
        <taxon>Pseudomonadota</taxon>
        <taxon>Betaproteobacteria</taxon>
        <taxon>Burkholderiales</taxon>
        <taxon>Sphaerotilaceae</taxon>
        <taxon>Sphaerotilus</taxon>
    </lineage>
</organism>
<protein>
    <submittedName>
        <fullName evidence="2">Beta-ketoacyl synthase-like protein</fullName>
    </submittedName>
</protein>
<dbReference type="GO" id="GO:0016746">
    <property type="term" value="F:acyltransferase activity"/>
    <property type="evidence" value="ECO:0007669"/>
    <property type="project" value="InterPro"/>
</dbReference>
<dbReference type="SUPFAM" id="SSF53901">
    <property type="entry name" value="Thiolase-like"/>
    <property type="match status" value="1"/>
</dbReference>
<dbReference type="Pfam" id="PF13723">
    <property type="entry name" value="Ketoacyl-synt_2"/>
    <property type="match status" value="1"/>
</dbReference>